<name>A0ABW4ZB26_9BACT</name>
<evidence type="ECO:0000313" key="2">
    <source>
        <dbReference type="Proteomes" id="UP001597389"/>
    </source>
</evidence>
<keyword evidence="2" id="KW-1185">Reference proteome</keyword>
<protein>
    <submittedName>
        <fullName evidence="1">Uncharacterized protein</fullName>
    </submittedName>
</protein>
<sequence length="210" mass="23996">MIEEKDSYFFDYSTLDACSTLSSAVKLLYHGSSHGAFGVQSEARARTFPLDIERISAIKVSLKHLSSSALAEGHEYNLLLVDDVLADALWENKVRNHLPALKEITRRVKLGGAASLKAKRYKEPIWVRFQKPIYIVQYTPFLVQDMSIPQAYRDLLKEKFRGFLVRTAPQYPAVTQIVEASGFELLARREIKDVYDDQAVVCYAYQEREN</sequence>
<reference evidence="2" key="1">
    <citation type="journal article" date="2019" name="Int. J. Syst. Evol. Microbiol.">
        <title>The Global Catalogue of Microorganisms (GCM) 10K type strain sequencing project: providing services to taxonomists for standard genome sequencing and annotation.</title>
        <authorList>
            <consortium name="The Broad Institute Genomics Platform"/>
            <consortium name="The Broad Institute Genome Sequencing Center for Infectious Disease"/>
            <person name="Wu L."/>
            <person name="Ma J."/>
        </authorList>
    </citation>
    <scope>NUCLEOTIDE SEQUENCE [LARGE SCALE GENOMIC DNA]</scope>
    <source>
        <strain evidence="2">CCUG 57942</strain>
    </source>
</reference>
<dbReference type="EMBL" id="JBHUJB010000037">
    <property type="protein sequence ID" value="MFD2159113.1"/>
    <property type="molecule type" value="Genomic_DNA"/>
</dbReference>
<accession>A0ABW4ZB26</accession>
<gene>
    <name evidence="1" type="ORF">ACFSW8_09405</name>
</gene>
<dbReference type="Proteomes" id="UP001597389">
    <property type="component" value="Unassembled WGS sequence"/>
</dbReference>
<proteinExistence type="predicted"/>
<organism evidence="1 2">
    <name type="scientific">Rubritalea tangerina</name>
    <dbReference type="NCBI Taxonomy" id="430798"/>
    <lineage>
        <taxon>Bacteria</taxon>
        <taxon>Pseudomonadati</taxon>
        <taxon>Verrucomicrobiota</taxon>
        <taxon>Verrucomicrobiia</taxon>
        <taxon>Verrucomicrobiales</taxon>
        <taxon>Rubritaleaceae</taxon>
        <taxon>Rubritalea</taxon>
    </lineage>
</organism>
<comment type="caution">
    <text evidence="1">The sequence shown here is derived from an EMBL/GenBank/DDBJ whole genome shotgun (WGS) entry which is preliminary data.</text>
</comment>
<dbReference type="RefSeq" id="WP_377091059.1">
    <property type="nucleotide sequence ID" value="NZ_JBHSJL010000014.1"/>
</dbReference>
<evidence type="ECO:0000313" key="1">
    <source>
        <dbReference type="EMBL" id="MFD2159113.1"/>
    </source>
</evidence>